<name>A0A8J6U6C4_9FLAO</name>
<dbReference type="EMBL" id="JACVXD010000001">
    <property type="protein sequence ID" value="MBD0822626.1"/>
    <property type="molecule type" value="Genomic_DNA"/>
</dbReference>
<organism evidence="1 2">
    <name type="scientific">Aestuariibaculum marinum</name>
    <dbReference type="NCBI Taxonomy" id="2683592"/>
    <lineage>
        <taxon>Bacteria</taxon>
        <taxon>Pseudomonadati</taxon>
        <taxon>Bacteroidota</taxon>
        <taxon>Flavobacteriia</taxon>
        <taxon>Flavobacteriales</taxon>
        <taxon>Flavobacteriaceae</taxon>
    </lineage>
</organism>
<reference evidence="1 2" key="1">
    <citation type="journal article" date="2018" name="J. Microbiol.">
        <title>Aestuariibaculum marinum sp. nov., a marine bacterium isolated from seawater in South Korea.</title>
        <authorList>
            <person name="Choi J."/>
            <person name="Lee D."/>
            <person name="Jang J.H."/>
            <person name="Cha S."/>
            <person name="Seo T."/>
        </authorList>
    </citation>
    <scope>NUCLEOTIDE SEQUENCE [LARGE SCALE GENOMIC DNA]</scope>
    <source>
        <strain evidence="1 2">IP7</strain>
    </source>
</reference>
<dbReference type="Pfam" id="PF05133">
    <property type="entry name" value="SPP1_portal"/>
    <property type="match status" value="1"/>
</dbReference>
<comment type="caution">
    <text evidence="1">The sequence shown here is derived from an EMBL/GenBank/DDBJ whole genome shotgun (WGS) entry which is preliminary data.</text>
</comment>
<sequence>MDFLELIKSKDYKAAKELLSYKEGIESNTSEFKNIRDIRDTQVGKRSDKTTKDGTVKVSKIPIPFQRQIVKAASTFLLGSPVKIIEKKDSENEDKDGEAFFEVMNNWDDMRMDSTLLKFCKAVKSETEASIVFFSVQDEATKSIKIKSRLITSDNGKVSPVFDVFGDMVAFNWEYVVKENGKDVTYWYCWTAETMYAVKGDGSTFTDLEGYPKANLFKKIPAVYMSQENPEWWEVQELIDRFEMSFSKFADTNDYFASPMYKAKGAVKSIPKKDETGKLVKLDIVETDKGNIIEADLDVISWDRAPEALKLEFETNKGLIYGLTDTPDLTFDNVKGIGNVSGIALKLMFLGPILKAKEGEGEYKIAISRILNIIKSGILNITKKASAKQIEELRMDILFTSVLPENFKEIIEMLSEASGGKAIMSQKSAVSHNPLVDNVEEEMDNIKEEAATEAIGSLGETVV</sequence>
<evidence type="ECO:0000313" key="1">
    <source>
        <dbReference type="EMBL" id="MBD0822626.1"/>
    </source>
</evidence>
<dbReference type="Proteomes" id="UP000621516">
    <property type="component" value="Unassembled WGS sequence"/>
</dbReference>
<dbReference type="RefSeq" id="WP_188221942.1">
    <property type="nucleotide sequence ID" value="NZ_JACVXD010000001.1"/>
</dbReference>
<evidence type="ECO:0000313" key="2">
    <source>
        <dbReference type="Proteomes" id="UP000621516"/>
    </source>
</evidence>
<protein>
    <submittedName>
        <fullName evidence="1">Phage portal protein</fullName>
    </submittedName>
</protein>
<accession>A0A8J6U6C4</accession>
<dbReference type="InterPro" id="IPR021145">
    <property type="entry name" value="Portal_protein_SPP1_Gp6-like"/>
</dbReference>
<dbReference type="AlphaFoldDB" id="A0A8J6U6C4"/>
<proteinExistence type="predicted"/>
<gene>
    <name evidence="1" type="ORF">ICJ85_01215</name>
</gene>
<keyword evidence="2" id="KW-1185">Reference proteome</keyword>